<evidence type="ECO:0000256" key="2">
    <source>
        <dbReference type="ARBA" id="ARBA00022448"/>
    </source>
</evidence>
<dbReference type="InterPro" id="IPR013013">
    <property type="entry name" value="PTS_EIIC_1"/>
</dbReference>
<dbReference type="Proteomes" id="UP000019450">
    <property type="component" value="Chromosome"/>
</dbReference>
<evidence type="ECO:0000259" key="14">
    <source>
        <dbReference type="PROSITE" id="PS51103"/>
    </source>
</evidence>
<evidence type="ECO:0000313" key="15">
    <source>
        <dbReference type="EMBL" id="AHK22538.1"/>
    </source>
</evidence>
<feature type="active site" description="Phosphocysteine intermediate; for EIIB activity" evidence="11">
    <location>
        <position position="580"/>
    </location>
</feature>
<sequence length="651" mass="72304">MDKNIEYSREKDYKGEGARGFLSKLSKGLMLPIAVLPIAGLFLGIGSGIINIFDTVGLDKETNPWYLIPIIMRDIGNIIFATLPALFCVAIAIAYTDDAGIAAFTGFLGYVVFCVSQAVLIFENVDANGVLINYHILWYDEVPTSVVGQTLGITSLQTSVFGGIAVGFVAAWLYNRFSTLRLPNFLGFFNGTRSVPIIAFMFMPLVAFIFLATWPLIGTWLDSFGQLLLGMNYGFDALLFGIIERALVPFGLHHAFYTPLWFTSVGGQIIAVDPSTGQQLVVSAGDENMWFAIQNYGLDYNSLNTQYWVEANDTILNLTGMSNNYWVFDPNAAGGASTNINDYLLPSQNLDFNSGTNECVYFITSGAHPGQYLQGKYQFMIFALPAAGAAMIMCAKKENREMAMSLIGAAVLTTFLTGITEPIEFTFLFLAPMLYIFHVIMCGISFWVDDLLQVSAGMTFSGGIIDYCLYGILPLATGYNTAAWIIIPIGIIYMPIYYFFFRWYILKFDIQTPGRGDSDDSMKLVSKKDYLESKDTKKENKNLPKGRKGYFDESNPRFERTVSLLGYLGDFDNLKSINACITRLRLSVVDVSKIDEENIKKKLGAKGIMKLSGGSVQVIFGAEADIFKVELQMLKKQGFTYKEWSEKSKNN</sequence>
<feature type="domain" description="PTS EIIC type-1" evidence="14">
    <location>
        <begin position="16"/>
        <end position="517"/>
    </location>
</feature>
<dbReference type="Gene3D" id="3.30.1360.60">
    <property type="entry name" value="Glucose permease domain IIB"/>
    <property type="match status" value="1"/>
</dbReference>
<keyword evidence="5" id="KW-0808">Transferase</keyword>
<dbReference type="GO" id="GO:0009401">
    <property type="term" value="P:phosphoenolpyruvate-dependent sugar phosphotransferase system"/>
    <property type="evidence" value="ECO:0007669"/>
    <property type="project" value="UniProtKB-KW"/>
</dbReference>
<evidence type="ECO:0000256" key="3">
    <source>
        <dbReference type="ARBA" id="ARBA00022475"/>
    </source>
</evidence>
<feature type="transmembrane region" description="Helical" evidence="12">
    <location>
        <begin position="29"/>
        <end position="53"/>
    </location>
</feature>
<evidence type="ECO:0000256" key="9">
    <source>
        <dbReference type="ARBA" id="ARBA00022989"/>
    </source>
</evidence>
<evidence type="ECO:0000256" key="10">
    <source>
        <dbReference type="ARBA" id="ARBA00023136"/>
    </source>
</evidence>
<dbReference type="GO" id="GO:0016301">
    <property type="term" value="F:kinase activity"/>
    <property type="evidence" value="ECO:0007669"/>
    <property type="project" value="UniProtKB-KW"/>
</dbReference>
<dbReference type="Pfam" id="PF02378">
    <property type="entry name" value="PTS_EIIC"/>
    <property type="match status" value="1"/>
</dbReference>
<dbReference type="InterPro" id="IPR018113">
    <property type="entry name" value="PTrfase_EIIB_Cys"/>
</dbReference>
<keyword evidence="2" id="KW-0813">Transport</keyword>
<evidence type="ECO:0000256" key="12">
    <source>
        <dbReference type="SAM" id="Phobius"/>
    </source>
</evidence>
<dbReference type="OrthoDB" id="9764327at2"/>
<evidence type="ECO:0000256" key="11">
    <source>
        <dbReference type="PROSITE-ProRule" id="PRU00421"/>
    </source>
</evidence>
<dbReference type="HOGENOM" id="CLU_012312_1_0_14"/>
<evidence type="ECO:0000256" key="6">
    <source>
        <dbReference type="ARBA" id="ARBA00022683"/>
    </source>
</evidence>
<dbReference type="KEGG" id="hcr:X271_00433"/>
<feature type="transmembrane region" description="Helical" evidence="12">
    <location>
        <begin position="482"/>
        <end position="501"/>
    </location>
</feature>
<gene>
    <name evidence="15" type="primary">ptsG</name>
    <name evidence="15" type="ORF">X271_00433</name>
</gene>
<dbReference type="PANTHER" id="PTHR30009">
    <property type="entry name" value="CYTOCHROME C-TYPE SYNTHESIS PROTEIN AND PTS TRANSMEMBRANE COMPONENT"/>
    <property type="match status" value="1"/>
</dbReference>
<dbReference type="GO" id="GO:0005886">
    <property type="term" value="C:plasma membrane"/>
    <property type="evidence" value="ECO:0007669"/>
    <property type="project" value="UniProtKB-SubCell"/>
</dbReference>
<keyword evidence="7 12" id="KW-0812">Transmembrane</keyword>
<evidence type="ECO:0000313" key="16">
    <source>
        <dbReference type="Proteomes" id="UP000019450"/>
    </source>
</evidence>
<dbReference type="EMBL" id="CP006932">
    <property type="protein sequence ID" value="AHK22538.1"/>
    <property type="molecule type" value="Genomic_DNA"/>
</dbReference>
<dbReference type="SUPFAM" id="SSF55604">
    <property type="entry name" value="Glucose permease domain IIB"/>
    <property type="match status" value="1"/>
</dbReference>
<dbReference type="PROSITE" id="PS01035">
    <property type="entry name" value="PTS_EIIB_TYPE_1_CYS"/>
    <property type="match status" value="1"/>
</dbReference>
<dbReference type="RefSeq" id="WP_025208828.1">
    <property type="nucleotide sequence ID" value="NZ_CP006932.1"/>
</dbReference>
<dbReference type="eggNOG" id="COG1263">
    <property type="taxonomic scope" value="Bacteria"/>
</dbReference>
<dbReference type="STRING" id="1427984.X271_00433"/>
<dbReference type="InterPro" id="IPR050429">
    <property type="entry name" value="PTS_Glucose_EIICBA"/>
</dbReference>
<dbReference type="PANTHER" id="PTHR30009:SF20">
    <property type="entry name" value="PTS SYSTEM GLUCOSE-SPECIFIC EIICB COMPONENT-RELATED"/>
    <property type="match status" value="1"/>
</dbReference>
<evidence type="ECO:0000256" key="8">
    <source>
        <dbReference type="ARBA" id="ARBA00022777"/>
    </source>
</evidence>
<name>W8GG32_9MOLU</name>
<evidence type="ECO:0000259" key="13">
    <source>
        <dbReference type="PROSITE" id="PS51098"/>
    </source>
</evidence>
<evidence type="ECO:0000256" key="7">
    <source>
        <dbReference type="ARBA" id="ARBA00022692"/>
    </source>
</evidence>
<dbReference type="InterPro" id="IPR001996">
    <property type="entry name" value="PTS_IIB_1"/>
</dbReference>
<feature type="transmembrane region" description="Helical" evidence="12">
    <location>
        <begin position="455"/>
        <end position="476"/>
    </location>
</feature>
<evidence type="ECO:0000256" key="5">
    <source>
        <dbReference type="ARBA" id="ARBA00022679"/>
    </source>
</evidence>
<feature type="transmembrane region" description="Helical" evidence="12">
    <location>
        <begin position="223"/>
        <end position="243"/>
    </location>
</feature>
<dbReference type="eggNOG" id="COG1264">
    <property type="taxonomic scope" value="Bacteria"/>
</dbReference>
<reference evidence="15 16" key="1">
    <citation type="journal article" date="2014" name="Genome Biol. Evol.">
        <title>Phylogenomics of "Candidatus Hepatoplasma crinochetorum," a Lineage of Mollicutes Associated with Noninsect Arthropods.</title>
        <authorList>
            <person name="Leclercq S."/>
            <person name="Dittmer J."/>
            <person name="Bouchon D."/>
            <person name="Cordaux R."/>
        </authorList>
    </citation>
    <scope>NUCLEOTIDE SEQUENCE [LARGE SCALE GENOMIC DNA]</scope>
    <source>
        <strain evidence="15 16">Av</strain>
    </source>
</reference>
<feature type="transmembrane region" description="Helical" evidence="12">
    <location>
        <begin position="65"/>
        <end position="94"/>
    </location>
</feature>
<feature type="transmembrane region" description="Helical" evidence="12">
    <location>
        <begin position="195"/>
        <end position="217"/>
    </location>
</feature>
<keyword evidence="9 12" id="KW-1133">Transmembrane helix</keyword>
<protein>
    <submittedName>
        <fullName evidence="15">EIICBA-Glc</fullName>
    </submittedName>
</protein>
<dbReference type="GO" id="GO:0090563">
    <property type="term" value="F:protein-phosphocysteine-sugar phosphotransferase activity"/>
    <property type="evidence" value="ECO:0007669"/>
    <property type="project" value="TreeGrafter"/>
</dbReference>
<comment type="subcellular location">
    <subcellularLocation>
        <location evidence="1">Cell membrane</location>
        <topology evidence="1">Multi-pass membrane protein</topology>
    </subcellularLocation>
</comment>
<keyword evidence="4" id="KW-0762">Sugar transport</keyword>
<feature type="transmembrane region" description="Helical" evidence="12">
    <location>
        <begin position="402"/>
        <end position="419"/>
    </location>
</feature>
<dbReference type="InterPro" id="IPR003352">
    <property type="entry name" value="PTS_EIIC"/>
</dbReference>
<feature type="domain" description="PTS EIIB type-1" evidence="13">
    <location>
        <begin position="558"/>
        <end position="641"/>
    </location>
</feature>
<accession>W8GG32</accession>
<keyword evidence="6" id="KW-0598">Phosphotransferase system</keyword>
<feature type="transmembrane region" description="Helical" evidence="12">
    <location>
        <begin position="425"/>
        <end position="448"/>
    </location>
</feature>
<keyword evidence="16" id="KW-1185">Reference proteome</keyword>
<keyword evidence="10 12" id="KW-0472">Membrane</keyword>
<evidence type="ECO:0000256" key="1">
    <source>
        <dbReference type="ARBA" id="ARBA00004651"/>
    </source>
</evidence>
<keyword evidence="3" id="KW-1003">Cell membrane</keyword>
<evidence type="ECO:0000256" key="4">
    <source>
        <dbReference type="ARBA" id="ARBA00022597"/>
    </source>
</evidence>
<feature type="transmembrane region" description="Helical" evidence="12">
    <location>
        <begin position="101"/>
        <end position="122"/>
    </location>
</feature>
<dbReference type="PROSITE" id="PS51098">
    <property type="entry name" value="PTS_EIIB_TYPE_1"/>
    <property type="match status" value="1"/>
</dbReference>
<organism evidence="15 16">
    <name type="scientific">Candidatus Hepatoplasma crinochetorum Av</name>
    <dbReference type="NCBI Taxonomy" id="1427984"/>
    <lineage>
        <taxon>Bacteria</taxon>
        <taxon>Bacillati</taxon>
        <taxon>Mycoplasmatota</taxon>
        <taxon>Mollicutes</taxon>
        <taxon>Candidatus Hepatoplasmataceae</taxon>
        <taxon>Candidatus Hepatoplasma</taxon>
    </lineage>
</organism>
<dbReference type="GO" id="GO:0008982">
    <property type="term" value="F:protein-N(PI)-phosphohistidine-sugar phosphotransferase activity"/>
    <property type="evidence" value="ECO:0007669"/>
    <property type="project" value="InterPro"/>
</dbReference>
<dbReference type="CDD" id="cd00212">
    <property type="entry name" value="PTS_IIB_glc"/>
    <property type="match status" value="1"/>
</dbReference>
<dbReference type="AlphaFoldDB" id="W8GG32"/>
<proteinExistence type="predicted"/>
<dbReference type="Pfam" id="PF00367">
    <property type="entry name" value="PTS_EIIB"/>
    <property type="match status" value="1"/>
</dbReference>
<dbReference type="InterPro" id="IPR036878">
    <property type="entry name" value="Glu_permease_IIB"/>
</dbReference>
<dbReference type="PROSITE" id="PS51103">
    <property type="entry name" value="PTS_EIIC_TYPE_1"/>
    <property type="match status" value="1"/>
</dbReference>
<feature type="transmembrane region" description="Helical" evidence="12">
    <location>
        <begin position="151"/>
        <end position="174"/>
    </location>
</feature>
<keyword evidence="8" id="KW-0418">Kinase</keyword>